<evidence type="ECO:0000313" key="1">
    <source>
        <dbReference type="EMBL" id="BAR96455.1"/>
    </source>
</evidence>
<evidence type="ECO:0000313" key="2">
    <source>
        <dbReference type="Proteomes" id="UP000067008"/>
    </source>
</evidence>
<gene>
    <name evidence="1" type="ORF">PI172_1727</name>
</gene>
<dbReference type="EMBL" id="AP014925">
    <property type="protein sequence ID" value="BAR96455.1"/>
    <property type="molecule type" value="Genomic_DNA"/>
</dbReference>
<name>A0AAD1F7Q4_PREIN</name>
<proteinExistence type="predicted"/>
<protein>
    <submittedName>
        <fullName evidence="1">Uncharacterized protein</fullName>
    </submittedName>
</protein>
<sequence>MGNNSIFIVSRFYFNDSAQVFVLNIYIQSLRFQERKYEVHETKQSQIKG</sequence>
<accession>A0AAD1F7Q4</accession>
<dbReference type="AlphaFoldDB" id="A0AAD1F7Q4"/>
<dbReference type="Proteomes" id="UP000067008">
    <property type="component" value="Chromosome 2"/>
</dbReference>
<organism evidence="1 2">
    <name type="scientific">Prevotella intermedia</name>
    <dbReference type="NCBI Taxonomy" id="28131"/>
    <lineage>
        <taxon>Bacteria</taxon>
        <taxon>Pseudomonadati</taxon>
        <taxon>Bacteroidota</taxon>
        <taxon>Bacteroidia</taxon>
        <taxon>Bacteroidales</taxon>
        <taxon>Prevotellaceae</taxon>
        <taxon>Prevotella</taxon>
    </lineage>
</organism>
<reference evidence="1 2" key="1">
    <citation type="submission" date="2015-07" db="EMBL/GenBank/DDBJ databases">
        <title>Complete genome sequence of Prevotella intermedia strain 17-2.</title>
        <authorList>
            <person name="Nambu T."/>
        </authorList>
    </citation>
    <scope>NUCLEOTIDE SEQUENCE [LARGE SCALE GENOMIC DNA]</scope>
    <source>
        <strain evidence="1 2">17-2</strain>
    </source>
</reference>